<gene>
    <name evidence="2" type="ORF">P8V03_11695</name>
</gene>
<dbReference type="InterPro" id="IPR051922">
    <property type="entry name" value="Bact_Sporulation_Assoc"/>
</dbReference>
<dbReference type="PANTHER" id="PTHR30032">
    <property type="entry name" value="N-ACETYLMURAMOYL-L-ALANINE AMIDASE-RELATED"/>
    <property type="match status" value="1"/>
</dbReference>
<dbReference type="RefSeq" id="WP_318798249.1">
    <property type="nucleotide sequence ID" value="NZ_JARUJP010000013.1"/>
</dbReference>
<evidence type="ECO:0000313" key="3">
    <source>
        <dbReference type="Proteomes" id="UP001281656"/>
    </source>
</evidence>
<dbReference type="PANTHER" id="PTHR30032:SF8">
    <property type="entry name" value="GERMINATION-SPECIFIC N-ACETYLMURAMOYL-L-ALANINE AMIDASE"/>
    <property type="match status" value="1"/>
</dbReference>
<protein>
    <submittedName>
        <fullName evidence="2">Cell wall-binding repeat-containing protein</fullName>
    </submittedName>
</protein>
<dbReference type="Gene3D" id="3.40.50.12090">
    <property type="match status" value="2"/>
</dbReference>
<evidence type="ECO:0000313" key="2">
    <source>
        <dbReference type="EMBL" id="MDW8801808.1"/>
    </source>
</evidence>
<keyword evidence="3" id="KW-1185">Reference proteome</keyword>
<feature type="signal peptide" evidence="1">
    <location>
        <begin position="1"/>
        <end position="22"/>
    </location>
</feature>
<comment type="caution">
    <text evidence="2">The sequence shown here is derived from an EMBL/GenBank/DDBJ whole genome shotgun (WGS) entry which is preliminary data.</text>
</comment>
<feature type="chain" id="PRO_5045529363" evidence="1">
    <location>
        <begin position="23"/>
        <end position="491"/>
    </location>
</feature>
<evidence type="ECO:0000256" key="1">
    <source>
        <dbReference type="SAM" id="SignalP"/>
    </source>
</evidence>
<dbReference type="EMBL" id="JARUJP010000013">
    <property type="protein sequence ID" value="MDW8801808.1"/>
    <property type="molecule type" value="Genomic_DNA"/>
</dbReference>
<dbReference type="Pfam" id="PF04122">
    <property type="entry name" value="CW_binding_2"/>
    <property type="match status" value="3"/>
</dbReference>
<organism evidence="2 3">
    <name type="scientific">Clostridium tanneri</name>
    <dbReference type="NCBI Taxonomy" id="3037988"/>
    <lineage>
        <taxon>Bacteria</taxon>
        <taxon>Bacillati</taxon>
        <taxon>Bacillota</taxon>
        <taxon>Clostridia</taxon>
        <taxon>Eubacteriales</taxon>
        <taxon>Clostridiaceae</taxon>
        <taxon>Clostridium</taxon>
    </lineage>
</organism>
<sequence length="491" mass="53080">MNKKILATTTALVAIISATVCTFNIKSVKADTTTLISSTQENSSNVKRITGADYYTTATAVSQAGWTTSDDIILASSANFPDALSGTSLGINLNAPILFTSKDTLNENTLNEIKRLNAKKVYILGGTESISQSVEDGFKVQGLVVTRLSGNDRFATAVAVGNEVISKSKSTTAFLSNAYGFADALASSSFTNGSPILLTDKDSLNANTKQALSDWGIKKVYILGGTGVVSQQVEDELGAMGISVTRLGGADRYGTAQKIVSNFDSALDKFTLTTGKDFHNALVASVYANKTNHPIMLMDTDCSTDVKNFVKDKDLVIVGNDIDESTLNNVNPITSNPADWVCPQIKSTATSDVEGDFAVLDKELGFGHGQSWAGYSLFKEHPINTNSTVITVGDEVNYGKTYNSQIMIQIDAWNNDPNIEGSYKAKPIAQQLFKFYFPNDYMTLYNIFEKDFSANLNKIIKLDNREVLITRPADSVMVWVSAPGEHLRTTP</sequence>
<name>A0ABU4JUI0_9CLOT</name>
<proteinExistence type="predicted"/>
<reference evidence="2 3" key="1">
    <citation type="submission" date="2023-04" db="EMBL/GenBank/DDBJ databases">
        <title>Clostridium tannerae sp. nov., isolated from the fecal material of an alpaca.</title>
        <authorList>
            <person name="Miller S."/>
            <person name="Hendry M."/>
            <person name="King J."/>
            <person name="Sankaranarayanan K."/>
            <person name="Lawson P.A."/>
        </authorList>
    </citation>
    <scope>NUCLEOTIDE SEQUENCE [LARGE SCALE GENOMIC DNA]</scope>
    <source>
        <strain evidence="2 3">A1-XYC3</strain>
    </source>
</reference>
<keyword evidence="1" id="KW-0732">Signal</keyword>
<accession>A0ABU4JUI0</accession>
<dbReference type="Proteomes" id="UP001281656">
    <property type="component" value="Unassembled WGS sequence"/>
</dbReference>
<dbReference type="InterPro" id="IPR007253">
    <property type="entry name" value="Cell_wall-bd_2"/>
</dbReference>